<feature type="region of interest" description="Disordered" evidence="1">
    <location>
        <begin position="91"/>
        <end position="122"/>
    </location>
</feature>
<evidence type="ECO:0000256" key="1">
    <source>
        <dbReference type="SAM" id="MobiDB-lite"/>
    </source>
</evidence>
<evidence type="ECO:0000313" key="3">
    <source>
        <dbReference type="Proteomes" id="UP001152622"/>
    </source>
</evidence>
<gene>
    <name evidence="2" type="ORF">SKAU_G00368390</name>
</gene>
<name>A0A9Q1IDK9_SYNKA</name>
<organism evidence="2 3">
    <name type="scientific">Synaphobranchus kaupii</name>
    <name type="common">Kaup's arrowtooth eel</name>
    <dbReference type="NCBI Taxonomy" id="118154"/>
    <lineage>
        <taxon>Eukaryota</taxon>
        <taxon>Metazoa</taxon>
        <taxon>Chordata</taxon>
        <taxon>Craniata</taxon>
        <taxon>Vertebrata</taxon>
        <taxon>Euteleostomi</taxon>
        <taxon>Actinopterygii</taxon>
        <taxon>Neopterygii</taxon>
        <taxon>Teleostei</taxon>
        <taxon>Anguilliformes</taxon>
        <taxon>Synaphobranchidae</taxon>
        <taxon>Synaphobranchus</taxon>
    </lineage>
</organism>
<comment type="caution">
    <text evidence="2">The sequence shown here is derived from an EMBL/GenBank/DDBJ whole genome shotgun (WGS) entry which is preliminary data.</text>
</comment>
<dbReference type="Proteomes" id="UP001152622">
    <property type="component" value="Chromosome 18"/>
</dbReference>
<dbReference type="AlphaFoldDB" id="A0A9Q1IDK9"/>
<protein>
    <submittedName>
        <fullName evidence="2">Uncharacterized protein</fullName>
    </submittedName>
</protein>
<sequence>MEQSLSPHSFEDEDEVQLVPARDLSTGPRTSTTGRKYVHPKIHANPRQLSAQVLGALPERFTRLPLLPVPGIDEHNRTRTGDQAARGSFKNKHCLSEGKQAQAKVTQVAGGDRRKNSPDDPLQTEAFAEFTSRLATLRISLRPTLWIKMDATAGVHGCPGALCYTLRSAPAFL</sequence>
<feature type="region of interest" description="Disordered" evidence="1">
    <location>
        <begin position="1"/>
        <end position="38"/>
    </location>
</feature>
<reference evidence="2" key="1">
    <citation type="journal article" date="2023" name="Science">
        <title>Genome structures resolve the early diversification of teleost fishes.</title>
        <authorList>
            <person name="Parey E."/>
            <person name="Louis A."/>
            <person name="Montfort J."/>
            <person name="Bouchez O."/>
            <person name="Roques C."/>
            <person name="Iampietro C."/>
            <person name="Lluch J."/>
            <person name="Castinel A."/>
            <person name="Donnadieu C."/>
            <person name="Desvignes T."/>
            <person name="Floi Bucao C."/>
            <person name="Jouanno E."/>
            <person name="Wen M."/>
            <person name="Mejri S."/>
            <person name="Dirks R."/>
            <person name="Jansen H."/>
            <person name="Henkel C."/>
            <person name="Chen W.J."/>
            <person name="Zahm M."/>
            <person name="Cabau C."/>
            <person name="Klopp C."/>
            <person name="Thompson A.W."/>
            <person name="Robinson-Rechavi M."/>
            <person name="Braasch I."/>
            <person name="Lecointre G."/>
            <person name="Bobe J."/>
            <person name="Postlethwait J.H."/>
            <person name="Berthelot C."/>
            <person name="Roest Crollius H."/>
            <person name="Guiguen Y."/>
        </authorList>
    </citation>
    <scope>NUCLEOTIDE SEQUENCE</scope>
    <source>
        <strain evidence="2">WJC10195</strain>
    </source>
</reference>
<proteinExistence type="predicted"/>
<keyword evidence="3" id="KW-1185">Reference proteome</keyword>
<dbReference type="EMBL" id="JAINUF010000018">
    <property type="protein sequence ID" value="KAJ8337873.1"/>
    <property type="molecule type" value="Genomic_DNA"/>
</dbReference>
<accession>A0A9Q1IDK9</accession>
<evidence type="ECO:0000313" key="2">
    <source>
        <dbReference type="EMBL" id="KAJ8337873.1"/>
    </source>
</evidence>